<dbReference type="InterPro" id="IPR002606">
    <property type="entry name" value="Riboflavin_kinase_bac"/>
</dbReference>
<sequence length="303" mass="32482">MDEVPSDLDRTVVTIGNFDGVHRGHQHVVRRSREVAGSDGTVVAVTFDPHPMAVLRPEHAPSMLTGVDVRSELLGRAGADAVLVLPFDKAMAGWTPEEFIQWVLVDALHARAVVVGANFRFGNKAAGEVSTLREAGERLDFVVDGLALDGGPQVWSSTYVRTCLAAGDVSGAAEALGRPFSVRGVVVEGDRRGRDLGFPTANVPAARGAATPADGVYAGRLRRCDTGETFPAAISVGTNPTFSGERERRVESYVLDRTDLELYGVEVEVSFVERLRSMVRFDGVDALVATMHDDVSRARALLA</sequence>
<dbReference type="EC" id="2.7.1.26" evidence="15"/>
<evidence type="ECO:0000256" key="7">
    <source>
        <dbReference type="ARBA" id="ARBA00022695"/>
    </source>
</evidence>
<reference evidence="17 18" key="1">
    <citation type="submission" date="2019-01" db="EMBL/GenBank/DDBJ databases">
        <title>Nocardioides guangzhouensis sp. nov., an actinobacterium isolated from soil.</title>
        <authorList>
            <person name="Fu Y."/>
            <person name="Cai Y."/>
            <person name="Lin Z."/>
            <person name="Chen P."/>
        </authorList>
    </citation>
    <scope>NUCLEOTIDE SEQUENCE [LARGE SCALE GENOMIC DNA]</scope>
    <source>
        <strain evidence="17 18">130</strain>
    </source>
</reference>
<protein>
    <recommendedName>
        <fullName evidence="15">Riboflavin biosynthesis protein</fullName>
    </recommendedName>
    <domain>
        <recommendedName>
            <fullName evidence="15">Riboflavin kinase</fullName>
            <ecNumber evidence="15">2.7.1.26</ecNumber>
        </recommendedName>
        <alternativeName>
            <fullName evidence="15">Flavokinase</fullName>
        </alternativeName>
    </domain>
    <domain>
        <recommendedName>
            <fullName evidence="15">FMN adenylyltransferase</fullName>
            <ecNumber evidence="15">2.7.7.2</ecNumber>
        </recommendedName>
        <alternativeName>
            <fullName evidence="15">FAD pyrophosphorylase</fullName>
        </alternativeName>
        <alternativeName>
            <fullName evidence="15">FAD synthase</fullName>
        </alternativeName>
    </domain>
</protein>
<dbReference type="GO" id="GO:0006747">
    <property type="term" value="P:FAD biosynthetic process"/>
    <property type="evidence" value="ECO:0007669"/>
    <property type="project" value="UniProtKB-UniRule"/>
</dbReference>
<dbReference type="Gene3D" id="3.40.50.620">
    <property type="entry name" value="HUPs"/>
    <property type="match status" value="1"/>
</dbReference>
<keyword evidence="9 15" id="KW-0418">Kinase</keyword>
<dbReference type="InterPro" id="IPR015864">
    <property type="entry name" value="FAD_synthase"/>
</dbReference>
<dbReference type="PIRSF" id="PIRSF004491">
    <property type="entry name" value="FAD_Synth"/>
    <property type="match status" value="1"/>
</dbReference>
<dbReference type="NCBIfam" id="NF004160">
    <property type="entry name" value="PRK05627.1-3"/>
    <property type="match status" value="1"/>
</dbReference>
<evidence type="ECO:0000256" key="15">
    <source>
        <dbReference type="PIRNR" id="PIRNR004491"/>
    </source>
</evidence>
<feature type="domain" description="Riboflavin kinase" evidence="16">
    <location>
        <begin position="175"/>
        <end position="303"/>
    </location>
</feature>
<evidence type="ECO:0000256" key="4">
    <source>
        <dbReference type="ARBA" id="ARBA00022630"/>
    </source>
</evidence>
<evidence type="ECO:0000259" key="16">
    <source>
        <dbReference type="SMART" id="SM00904"/>
    </source>
</evidence>
<evidence type="ECO:0000256" key="11">
    <source>
        <dbReference type="ARBA" id="ARBA00022840"/>
    </source>
</evidence>
<keyword evidence="10 15" id="KW-0274">FAD</keyword>
<dbReference type="GO" id="GO:0005524">
    <property type="term" value="F:ATP binding"/>
    <property type="evidence" value="ECO:0007669"/>
    <property type="project" value="UniProtKB-UniRule"/>
</dbReference>
<dbReference type="GO" id="GO:0003919">
    <property type="term" value="F:FMN adenylyltransferase activity"/>
    <property type="evidence" value="ECO:0007669"/>
    <property type="project" value="UniProtKB-UniRule"/>
</dbReference>
<dbReference type="FunFam" id="2.40.30.30:FF:000003">
    <property type="entry name" value="Riboflavin biosynthesis protein"/>
    <property type="match status" value="1"/>
</dbReference>
<dbReference type="GO" id="GO:0008531">
    <property type="term" value="F:riboflavin kinase activity"/>
    <property type="evidence" value="ECO:0007669"/>
    <property type="project" value="UniProtKB-UniRule"/>
</dbReference>
<evidence type="ECO:0000313" key="17">
    <source>
        <dbReference type="EMBL" id="RYP82092.1"/>
    </source>
</evidence>
<dbReference type="InterPro" id="IPR014729">
    <property type="entry name" value="Rossmann-like_a/b/a_fold"/>
</dbReference>
<dbReference type="Gene3D" id="2.40.30.30">
    <property type="entry name" value="Riboflavin kinase-like"/>
    <property type="match status" value="1"/>
</dbReference>
<dbReference type="NCBIfam" id="TIGR00125">
    <property type="entry name" value="cyt_tran_rel"/>
    <property type="match status" value="1"/>
</dbReference>
<evidence type="ECO:0000256" key="8">
    <source>
        <dbReference type="ARBA" id="ARBA00022741"/>
    </source>
</evidence>
<dbReference type="InterPro" id="IPR023465">
    <property type="entry name" value="Riboflavin_kinase_dom_sf"/>
</dbReference>
<evidence type="ECO:0000256" key="1">
    <source>
        <dbReference type="ARBA" id="ARBA00002121"/>
    </source>
</evidence>
<dbReference type="UniPathway" id="UPA00276">
    <property type="reaction ID" value="UER00406"/>
</dbReference>
<name>A0A4Q4Z3F6_9ACTN</name>
<dbReference type="Pfam" id="PF01687">
    <property type="entry name" value="Flavokinase"/>
    <property type="match status" value="1"/>
</dbReference>
<comment type="pathway">
    <text evidence="2 15">Cofactor biosynthesis; FAD biosynthesis; FAD from FMN: step 1/1.</text>
</comment>
<evidence type="ECO:0000256" key="14">
    <source>
        <dbReference type="ARBA" id="ARBA00049494"/>
    </source>
</evidence>
<dbReference type="UniPathway" id="UPA00277">
    <property type="reaction ID" value="UER00407"/>
</dbReference>
<comment type="function">
    <text evidence="1">Catalyzes the phosphorylation of riboflavin to FMN followed by the adenylation of FMN to FAD.</text>
</comment>
<dbReference type="GO" id="GO:0009231">
    <property type="term" value="P:riboflavin biosynthetic process"/>
    <property type="evidence" value="ECO:0007669"/>
    <property type="project" value="InterPro"/>
</dbReference>
<dbReference type="NCBIfam" id="TIGR00083">
    <property type="entry name" value="ribF"/>
    <property type="match status" value="1"/>
</dbReference>
<proteinExistence type="inferred from homology"/>
<dbReference type="EC" id="2.7.7.2" evidence="15"/>
<dbReference type="SUPFAM" id="SSF82114">
    <property type="entry name" value="Riboflavin kinase-like"/>
    <property type="match status" value="1"/>
</dbReference>
<evidence type="ECO:0000256" key="6">
    <source>
        <dbReference type="ARBA" id="ARBA00022679"/>
    </source>
</evidence>
<dbReference type="OrthoDB" id="9803667at2"/>
<dbReference type="Proteomes" id="UP000295198">
    <property type="component" value="Unassembled WGS sequence"/>
</dbReference>
<dbReference type="InterPro" id="IPR015865">
    <property type="entry name" value="Riboflavin_kinase_bac/euk"/>
</dbReference>
<evidence type="ECO:0000256" key="12">
    <source>
        <dbReference type="ARBA" id="ARBA00023268"/>
    </source>
</evidence>
<keyword evidence="7 15" id="KW-0548">Nucleotidyltransferase</keyword>
<evidence type="ECO:0000256" key="9">
    <source>
        <dbReference type="ARBA" id="ARBA00022777"/>
    </source>
</evidence>
<keyword evidence="11 15" id="KW-0067">ATP-binding</keyword>
<dbReference type="GO" id="GO:0009398">
    <property type="term" value="P:FMN biosynthetic process"/>
    <property type="evidence" value="ECO:0007669"/>
    <property type="project" value="UniProtKB-UniRule"/>
</dbReference>
<gene>
    <name evidence="17" type="ORF">EKO23_22530</name>
</gene>
<dbReference type="CDD" id="cd02064">
    <property type="entry name" value="FAD_synthetase_N"/>
    <property type="match status" value="1"/>
</dbReference>
<keyword evidence="6 15" id="KW-0808">Transferase</keyword>
<comment type="catalytic activity">
    <reaction evidence="13 15">
        <text>riboflavin + ATP = FMN + ADP + H(+)</text>
        <dbReference type="Rhea" id="RHEA:14357"/>
        <dbReference type="ChEBI" id="CHEBI:15378"/>
        <dbReference type="ChEBI" id="CHEBI:30616"/>
        <dbReference type="ChEBI" id="CHEBI:57986"/>
        <dbReference type="ChEBI" id="CHEBI:58210"/>
        <dbReference type="ChEBI" id="CHEBI:456216"/>
        <dbReference type="EC" id="2.7.1.26"/>
    </reaction>
</comment>
<evidence type="ECO:0000256" key="2">
    <source>
        <dbReference type="ARBA" id="ARBA00004726"/>
    </source>
</evidence>
<comment type="pathway">
    <text evidence="3 15">Cofactor biosynthesis; FMN biosynthesis; FMN from riboflavin (ATP route): step 1/1.</text>
</comment>
<evidence type="ECO:0000256" key="5">
    <source>
        <dbReference type="ARBA" id="ARBA00022643"/>
    </source>
</evidence>
<accession>A0A4Q4Z3F6</accession>
<dbReference type="SMART" id="SM00904">
    <property type="entry name" value="Flavokinase"/>
    <property type="match status" value="1"/>
</dbReference>
<keyword evidence="8 15" id="KW-0547">Nucleotide-binding</keyword>
<dbReference type="InterPro" id="IPR023468">
    <property type="entry name" value="Riboflavin_kinase"/>
</dbReference>
<dbReference type="SUPFAM" id="SSF52374">
    <property type="entry name" value="Nucleotidylyl transferase"/>
    <property type="match status" value="1"/>
</dbReference>
<organism evidence="17 18">
    <name type="scientific">Nocardioides guangzhouensis</name>
    <dbReference type="NCBI Taxonomy" id="2497878"/>
    <lineage>
        <taxon>Bacteria</taxon>
        <taxon>Bacillati</taxon>
        <taxon>Actinomycetota</taxon>
        <taxon>Actinomycetes</taxon>
        <taxon>Propionibacteriales</taxon>
        <taxon>Nocardioidaceae</taxon>
        <taxon>Nocardioides</taxon>
    </lineage>
</organism>
<dbReference type="PANTHER" id="PTHR22749">
    <property type="entry name" value="RIBOFLAVIN KINASE/FMN ADENYLYLTRANSFERASE"/>
    <property type="match status" value="1"/>
</dbReference>
<dbReference type="FunFam" id="3.40.50.620:FF:000021">
    <property type="entry name" value="Riboflavin biosynthesis protein"/>
    <property type="match status" value="1"/>
</dbReference>
<dbReference type="AlphaFoldDB" id="A0A4Q4Z3F6"/>
<comment type="similarity">
    <text evidence="15">Belongs to the ribF family.</text>
</comment>
<keyword evidence="4 15" id="KW-0285">Flavoprotein</keyword>
<evidence type="ECO:0000313" key="18">
    <source>
        <dbReference type="Proteomes" id="UP000295198"/>
    </source>
</evidence>
<evidence type="ECO:0000256" key="13">
    <source>
        <dbReference type="ARBA" id="ARBA00047880"/>
    </source>
</evidence>
<comment type="caution">
    <text evidence="17">The sequence shown here is derived from an EMBL/GenBank/DDBJ whole genome shotgun (WGS) entry which is preliminary data.</text>
</comment>
<comment type="catalytic activity">
    <reaction evidence="14 15">
        <text>FMN + ATP + H(+) = FAD + diphosphate</text>
        <dbReference type="Rhea" id="RHEA:17237"/>
        <dbReference type="ChEBI" id="CHEBI:15378"/>
        <dbReference type="ChEBI" id="CHEBI:30616"/>
        <dbReference type="ChEBI" id="CHEBI:33019"/>
        <dbReference type="ChEBI" id="CHEBI:57692"/>
        <dbReference type="ChEBI" id="CHEBI:58210"/>
        <dbReference type="EC" id="2.7.7.2"/>
    </reaction>
</comment>
<dbReference type="Pfam" id="PF06574">
    <property type="entry name" value="FAD_syn"/>
    <property type="match status" value="1"/>
</dbReference>
<keyword evidence="5 15" id="KW-0288">FMN</keyword>
<keyword evidence="18" id="KW-1185">Reference proteome</keyword>
<dbReference type="InterPro" id="IPR004821">
    <property type="entry name" value="Cyt_trans-like"/>
</dbReference>
<evidence type="ECO:0000256" key="3">
    <source>
        <dbReference type="ARBA" id="ARBA00005201"/>
    </source>
</evidence>
<evidence type="ECO:0000256" key="10">
    <source>
        <dbReference type="ARBA" id="ARBA00022827"/>
    </source>
</evidence>
<dbReference type="PANTHER" id="PTHR22749:SF6">
    <property type="entry name" value="RIBOFLAVIN KINASE"/>
    <property type="match status" value="1"/>
</dbReference>
<dbReference type="EMBL" id="SDKM01000054">
    <property type="protein sequence ID" value="RYP82092.1"/>
    <property type="molecule type" value="Genomic_DNA"/>
</dbReference>
<keyword evidence="12" id="KW-0511">Multifunctional enzyme</keyword>